<evidence type="ECO:0000313" key="3">
    <source>
        <dbReference type="Proteomes" id="UP000094580"/>
    </source>
</evidence>
<evidence type="ECO:0008006" key="4">
    <source>
        <dbReference type="Google" id="ProtNLM"/>
    </source>
</evidence>
<feature type="transmembrane region" description="Helical" evidence="1">
    <location>
        <begin position="12"/>
        <end position="33"/>
    </location>
</feature>
<dbReference type="Proteomes" id="UP000094580">
    <property type="component" value="Unassembled WGS sequence"/>
</dbReference>
<feature type="transmembrane region" description="Helical" evidence="1">
    <location>
        <begin position="60"/>
        <end position="81"/>
    </location>
</feature>
<comment type="caution">
    <text evidence="2">The sequence shown here is derived from an EMBL/GenBank/DDBJ whole genome shotgun (WGS) entry which is preliminary data.</text>
</comment>
<evidence type="ECO:0000313" key="2">
    <source>
        <dbReference type="EMBL" id="ODG90792.1"/>
    </source>
</evidence>
<protein>
    <recommendedName>
        <fullName evidence="4">DUF2178 domain-containing protein</fullName>
    </recommendedName>
</protein>
<dbReference type="RefSeq" id="WP_069034656.1">
    <property type="nucleotide sequence ID" value="NZ_MDKC01000033.1"/>
</dbReference>
<keyword evidence="1" id="KW-1133">Transmembrane helix</keyword>
<organism evidence="2 3">
    <name type="scientific">Gottfriedia luciferensis</name>
    <dbReference type="NCBI Taxonomy" id="178774"/>
    <lineage>
        <taxon>Bacteria</taxon>
        <taxon>Bacillati</taxon>
        <taxon>Bacillota</taxon>
        <taxon>Bacilli</taxon>
        <taxon>Bacillales</taxon>
        <taxon>Bacillaceae</taxon>
        <taxon>Gottfriedia</taxon>
    </lineage>
</organism>
<keyword evidence="1" id="KW-0812">Transmembrane</keyword>
<evidence type="ECO:0000256" key="1">
    <source>
        <dbReference type="SAM" id="Phobius"/>
    </source>
</evidence>
<reference evidence="2 3" key="1">
    <citation type="submission" date="2016-07" db="EMBL/GenBank/DDBJ databases">
        <authorList>
            <person name="Townsley L."/>
            <person name="Shank E.A."/>
        </authorList>
    </citation>
    <scope>NUCLEOTIDE SEQUENCE [LARGE SCALE GENOMIC DNA]</scope>
    <source>
        <strain evidence="2 3">CH01</strain>
    </source>
</reference>
<keyword evidence="3" id="KW-1185">Reference proteome</keyword>
<gene>
    <name evidence="2" type="ORF">BED47_10090</name>
</gene>
<name>A0ABX2ZQP0_9BACI</name>
<keyword evidence="1" id="KW-0472">Membrane</keyword>
<proteinExistence type="predicted"/>
<sequence>MSLFITAFGGKLLLCLAFTLICFLIAWPVGLYFRYKDAQKMKEVLRDQPINRRNYWLKQFLKLSIAIIVLYFISFLIALYFDMPFSSTAPFVGLFSLLLMLYIKFAPRTTGEATPDIDGWHTTSVIIDPDEYFTSTGATIIFGSFIFTAFEFISVLY</sequence>
<dbReference type="EMBL" id="MDKC01000033">
    <property type="protein sequence ID" value="ODG90792.1"/>
    <property type="molecule type" value="Genomic_DNA"/>
</dbReference>
<accession>A0ABX2ZQP0</accession>